<dbReference type="EMBL" id="WJPO01000011">
    <property type="protein sequence ID" value="MRH21121.1"/>
    <property type="molecule type" value="Genomic_DNA"/>
</dbReference>
<sequence>MSLALAADLCVLAALGSLAALWQHDRTEPLCRELVIALAGVGLVVALF</sequence>
<reference evidence="1 2" key="1">
    <citation type="submission" date="2019-11" db="EMBL/GenBank/DDBJ databases">
        <title>Draft Whole-Genome sequence of the marine photosynthetic bacterium Rhodovulum strictum DSM 11289.</title>
        <authorList>
            <person name="Kyndt J.A."/>
            <person name="Meyer T.E."/>
        </authorList>
    </citation>
    <scope>NUCLEOTIDE SEQUENCE [LARGE SCALE GENOMIC DNA]</scope>
    <source>
        <strain evidence="1 2">DSM 11289</strain>
    </source>
</reference>
<dbReference type="Proteomes" id="UP000466730">
    <property type="component" value="Unassembled WGS sequence"/>
</dbReference>
<dbReference type="RefSeq" id="WP_153748430.1">
    <property type="nucleotide sequence ID" value="NZ_BAAADI010000011.1"/>
</dbReference>
<name>A0A844B4L6_9RHOB</name>
<comment type="caution">
    <text evidence="1">The sequence shown here is derived from an EMBL/GenBank/DDBJ whole genome shotgun (WGS) entry which is preliminary data.</text>
</comment>
<proteinExistence type="predicted"/>
<keyword evidence="2" id="KW-1185">Reference proteome</keyword>
<dbReference type="AlphaFoldDB" id="A0A844B4L6"/>
<organism evidence="1 2">
    <name type="scientific">Rhodovulum strictum</name>
    <dbReference type="NCBI Taxonomy" id="58314"/>
    <lineage>
        <taxon>Bacteria</taxon>
        <taxon>Pseudomonadati</taxon>
        <taxon>Pseudomonadota</taxon>
        <taxon>Alphaproteobacteria</taxon>
        <taxon>Rhodobacterales</taxon>
        <taxon>Paracoccaceae</taxon>
        <taxon>Rhodovulum</taxon>
    </lineage>
</organism>
<protein>
    <submittedName>
        <fullName evidence="1">Uncharacterized protein</fullName>
    </submittedName>
</protein>
<evidence type="ECO:0000313" key="2">
    <source>
        <dbReference type="Proteomes" id="UP000466730"/>
    </source>
</evidence>
<evidence type="ECO:0000313" key="1">
    <source>
        <dbReference type="EMBL" id="MRH21121.1"/>
    </source>
</evidence>
<accession>A0A844B4L6</accession>
<gene>
    <name evidence="1" type="ORF">GH815_08950</name>
</gene>